<dbReference type="AlphaFoldDB" id="A0A0K0F1L5"/>
<keyword evidence="2" id="KW-0732">Signal</keyword>
<sequence length="176" mass="20039">MHFIKYFAIFVLLAVQYSFQDTSSSESSLSSSEENELDFAKSQEMPLPYDFVINNDAKQKKGLMSKILHNVKKQTERATNSVKSKFNKDNIMKKLGKTKNKLSGTFKKGKESLGKVFGKMSQNFSKLSKKKNSGKNDSNENETRLKRSLLKRTAKKIKKVVSKGAKKTKNLLKKLF</sequence>
<feature type="chain" id="PRO_5005328999" evidence="2">
    <location>
        <begin position="21"/>
        <end position="176"/>
    </location>
</feature>
<keyword evidence="3" id="KW-1185">Reference proteome</keyword>
<dbReference type="Proteomes" id="UP000035680">
    <property type="component" value="Unassembled WGS sequence"/>
</dbReference>
<reference evidence="3" key="1">
    <citation type="submission" date="2014-07" db="EMBL/GenBank/DDBJ databases">
        <authorList>
            <person name="Martin A.A"/>
            <person name="De Silva N."/>
        </authorList>
    </citation>
    <scope>NUCLEOTIDE SEQUENCE</scope>
</reference>
<protein>
    <submittedName>
        <fullName evidence="4">Uncharacterized protein</fullName>
    </submittedName>
</protein>
<evidence type="ECO:0000313" key="4">
    <source>
        <dbReference type="WBParaSite" id="SVE_0269000.1"/>
    </source>
</evidence>
<proteinExistence type="predicted"/>
<evidence type="ECO:0000256" key="2">
    <source>
        <dbReference type="SAM" id="SignalP"/>
    </source>
</evidence>
<reference evidence="4" key="2">
    <citation type="submission" date="2015-08" db="UniProtKB">
        <authorList>
            <consortium name="WormBaseParasite"/>
        </authorList>
    </citation>
    <scope>IDENTIFICATION</scope>
</reference>
<evidence type="ECO:0000256" key="1">
    <source>
        <dbReference type="SAM" id="MobiDB-lite"/>
    </source>
</evidence>
<accession>A0A0K0F1L5</accession>
<evidence type="ECO:0000313" key="3">
    <source>
        <dbReference type="Proteomes" id="UP000035680"/>
    </source>
</evidence>
<feature type="region of interest" description="Disordered" evidence="1">
    <location>
        <begin position="124"/>
        <end position="149"/>
    </location>
</feature>
<organism evidence="3 4">
    <name type="scientific">Strongyloides venezuelensis</name>
    <name type="common">Threadworm</name>
    <dbReference type="NCBI Taxonomy" id="75913"/>
    <lineage>
        <taxon>Eukaryota</taxon>
        <taxon>Metazoa</taxon>
        <taxon>Ecdysozoa</taxon>
        <taxon>Nematoda</taxon>
        <taxon>Chromadorea</taxon>
        <taxon>Rhabditida</taxon>
        <taxon>Tylenchina</taxon>
        <taxon>Panagrolaimomorpha</taxon>
        <taxon>Strongyloidoidea</taxon>
        <taxon>Strongyloididae</taxon>
        <taxon>Strongyloides</taxon>
    </lineage>
</organism>
<feature type="signal peptide" evidence="2">
    <location>
        <begin position="1"/>
        <end position="20"/>
    </location>
</feature>
<name>A0A0K0F1L5_STRVS</name>
<dbReference type="WBParaSite" id="SVE_0269000.1">
    <property type="protein sequence ID" value="SVE_0269000.1"/>
    <property type="gene ID" value="SVE_0269000"/>
</dbReference>